<dbReference type="OrthoDB" id="191139at2759"/>
<protein>
    <submittedName>
        <fullName evidence="1">Uncharacterized protein</fullName>
    </submittedName>
</protein>
<organism evidence="1 2">
    <name type="scientific">Trypanosoma rangeli SC58</name>
    <dbReference type="NCBI Taxonomy" id="429131"/>
    <lineage>
        <taxon>Eukaryota</taxon>
        <taxon>Discoba</taxon>
        <taxon>Euglenozoa</taxon>
        <taxon>Kinetoplastea</taxon>
        <taxon>Metakinetoplastina</taxon>
        <taxon>Trypanosomatida</taxon>
        <taxon>Trypanosomatidae</taxon>
        <taxon>Trypanosoma</taxon>
        <taxon>Herpetosoma</taxon>
    </lineage>
</organism>
<dbReference type="VEuPathDB" id="TriTrypDB:TRSC58_05793"/>
<name>A0A061IXD8_TRYRA</name>
<proteinExistence type="predicted"/>
<sequence length="65" mass="7437">MCDVDELRLVKPLRGTPQTEPVSPYFVECRNQTLEALLSYGWEVEEADRIVEWGRQLVGLTKKSG</sequence>
<reference evidence="1 2" key="1">
    <citation type="submission" date="2013-07" db="EMBL/GenBank/DDBJ databases">
        <authorList>
            <person name="Stoco P.H."/>
            <person name="Wagner G."/>
            <person name="Gerber A."/>
            <person name="Zaha A."/>
            <person name="Thompson C."/>
            <person name="Bartholomeu D.C."/>
            <person name="Luckemeyer D.D."/>
            <person name="Bahia D."/>
            <person name="Loreto E."/>
            <person name="Prestes E.B."/>
            <person name="Lima F.M."/>
            <person name="Rodrigues-Luiz G."/>
            <person name="Vallejo G.A."/>
            <person name="Filho J.F."/>
            <person name="Monteiro K.M."/>
            <person name="Tyler K.M."/>
            <person name="de Almeida L.G."/>
            <person name="Ortiz M.F."/>
            <person name="Siervo M.A."/>
            <person name="de Moraes M.H."/>
            <person name="Cunha O.L."/>
            <person name="Mendonca-Neto R."/>
            <person name="Silva R."/>
            <person name="Teixeira S.M."/>
            <person name="Murta S.M."/>
            <person name="Sincero T.C."/>
            <person name="Mendes T.A."/>
            <person name="Urmenyi T.P."/>
            <person name="Silva V.G."/>
            <person name="da Rocha W.D."/>
            <person name="Andersson B."/>
            <person name="Romanha A.J."/>
            <person name="Steindel M."/>
            <person name="de Vasconcelos A.T."/>
            <person name="Grisard E.C."/>
        </authorList>
    </citation>
    <scope>NUCLEOTIDE SEQUENCE [LARGE SCALE GENOMIC DNA]</scope>
    <source>
        <strain evidence="1 2">SC58</strain>
    </source>
</reference>
<dbReference type="EMBL" id="AUPL01005793">
    <property type="protein sequence ID" value="ESL06531.1"/>
    <property type="molecule type" value="Genomic_DNA"/>
</dbReference>
<evidence type="ECO:0000313" key="1">
    <source>
        <dbReference type="EMBL" id="ESL06531.1"/>
    </source>
</evidence>
<comment type="caution">
    <text evidence="1">The sequence shown here is derived from an EMBL/GenBank/DDBJ whole genome shotgun (WGS) entry which is preliminary data.</text>
</comment>
<dbReference type="AlphaFoldDB" id="A0A061IXD8"/>
<evidence type="ECO:0000313" key="2">
    <source>
        <dbReference type="Proteomes" id="UP000031737"/>
    </source>
</evidence>
<keyword evidence="2" id="KW-1185">Reference proteome</keyword>
<gene>
    <name evidence="1" type="ORF">TRSC58_05793</name>
</gene>
<dbReference type="Proteomes" id="UP000031737">
    <property type="component" value="Unassembled WGS sequence"/>
</dbReference>
<accession>A0A061IXD8</accession>